<comment type="caution">
    <text evidence="1">The sequence shown here is derived from an EMBL/GenBank/DDBJ whole genome shotgun (WGS) entry which is preliminary data.</text>
</comment>
<name>A0A316JB25_9HYPH</name>
<accession>A0A316JB25</accession>
<evidence type="ECO:0000313" key="1">
    <source>
        <dbReference type="EMBL" id="PWL16213.1"/>
    </source>
</evidence>
<gene>
    <name evidence="1" type="ORF">DKP76_18690</name>
</gene>
<dbReference type="Proteomes" id="UP000245865">
    <property type="component" value="Unassembled WGS sequence"/>
</dbReference>
<sequence>MQQGQNEKGISATSIRWLARIFGCNDPVATGEWQIELTAAQSRLSTKRRELKKAENTITQSRLTQDATGVPTNTSLAKPLIINDNEGKRRTLARRSEALFSEGSLLNLPACASDFDFRLM</sequence>
<reference evidence="1 2" key="1">
    <citation type="submission" date="2018-05" db="EMBL/GenBank/DDBJ databases">
        <title>Comparative genomic sequence analysis between strain HN4 and CCM 8460T (Falsochrobactrum ovis) will provide more evidence to prove that HN4 is a new species of Falsochrobactrum.</title>
        <authorList>
            <person name="Lyu W."/>
            <person name="Sun L."/>
            <person name="Yao L."/>
        </authorList>
    </citation>
    <scope>NUCLEOTIDE SEQUENCE [LARGE SCALE GENOMIC DNA]</scope>
    <source>
        <strain evidence="1 2">HN4</strain>
    </source>
</reference>
<protein>
    <submittedName>
        <fullName evidence="1">Uncharacterized protein</fullName>
    </submittedName>
</protein>
<evidence type="ECO:0000313" key="2">
    <source>
        <dbReference type="Proteomes" id="UP000245865"/>
    </source>
</evidence>
<organism evidence="1 2">
    <name type="scientific">Falsochrobactrum shanghaiense</name>
    <dbReference type="NCBI Taxonomy" id="2201899"/>
    <lineage>
        <taxon>Bacteria</taxon>
        <taxon>Pseudomonadati</taxon>
        <taxon>Pseudomonadota</taxon>
        <taxon>Alphaproteobacteria</taxon>
        <taxon>Hyphomicrobiales</taxon>
        <taxon>Brucellaceae</taxon>
        <taxon>Falsochrobactrum</taxon>
    </lineage>
</organism>
<keyword evidence="2" id="KW-1185">Reference proteome</keyword>
<proteinExistence type="predicted"/>
<dbReference type="EMBL" id="QGDB01000022">
    <property type="protein sequence ID" value="PWL16213.1"/>
    <property type="molecule type" value="Genomic_DNA"/>
</dbReference>
<dbReference type="AlphaFoldDB" id="A0A316JB25"/>